<dbReference type="Proteomes" id="UP000186666">
    <property type="component" value="Unassembled WGS sequence"/>
</dbReference>
<gene>
    <name evidence="1" type="ORF">SAMN05421578_10233</name>
</gene>
<dbReference type="RefSeq" id="WP_082867738.1">
    <property type="nucleotide sequence ID" value="NZ_FTNK01000002.1"/>
</dbReference>
<dbReference type="EMBL" id="FTNK01000002">
    <property type="protein sequence ID" value="SIQ44756.1"/>
    <property type="molecule type" value="Genomic_DNA"/>
</dbReference>
<sequence length="107" mass="12263">MNTIEKWKKLIDILLDFTASDAERDDAAMDLSNYSNDEVISSLLEMARDDKVDDMTRASCGESLAIILIDTNTFSTEIHDSLEGISKTEFIKIIKHNKREWIDKIDH</sequence>
<keyword evidence="2" id="KW-1185">Reference proteome</keyword>
<accession>A0ABY1JM44</accession>
<proteinExistence type="predicted"/>
<organism evidence="1 2">
    <name type="scientific">Paenibacillus macquariensis</name>
    <dbReference type="NCBI Taxonomy" id="948756"/>
    <lineage>
        <taxon>Bacteria</taxon>
        <taxon>Bacillati</taxon>
        <taxon>Bacillota</taxon>
        <taxon>Bacilli</taxon>
        <taxon>Bacillales</taxon>
        <taxon>Paenibacillaceae</taxon>
        <taxon>Paenibacillus</taxon>
    </lineage>
</organism>
<evidence type="ECO:0000313" key="2">
    <source>
        <dbReference type="Proteomes" id="UP000186666"/>
    </source>
</evidence>
<reference evidence="1 2" key="1">
    <citation type="submission" date="2017-01" db="EMBL/GenBank/DDBJ databases">
        <authorList>
            <person name="Varghese N."/>
            <person name="Submissions S."/>
        </authorList>
    </citation>
    <scope>NUCLEOTIDE SEQUENCE [LARGE SCALE GENOMIC DNA]</scope>
    <source>
        <strain evidence="1 2">ATCC 23464</strain>
    </source>
</reference>
<name>A0ABY1JM44_9BACL</name>
<evidence type="ECO:0000313" key="1">
    <source>
        <dbReference type="EMBL" id="SIQ44756.1"/>
    </source>
</evidence>
<comment type="caution">
    <text evidence="1">The sequence shown here is derived from an EMBL/GenBank/DDBJ whole genome shotgun (WGS) entry which is preliminary data.</text>
</comment>
<protein>
    <submittedName>
        <fullName evidence="1">Uncharacterized protein</fullName>
    </submittedName>
</protein>